<evidence type="ECO:0000256" key="1">
    <source>
        <dbReference type="SAM" id="MobiDB-lite"/>
    </source>
</evidence>
<dbReference type="Pfam" id="PF21854">
    <property type="entry name" value="Treslin_N"/>
    <property type="match status" value="1"/>
</dbReference>
<dbReference type="AlphaFoldDB" id="A0A507BXZ0"/>
<organism evidence="4 5">
    <name type="scientific">Synchytrium microbalum</name>
    <dbReference type="NCBI Taxonomy" id="1806994"/>
    <lineage>
        <taxon>Eukaryota</taxon>
        <taxon>Fungi</taxon>
        <taxon>Fungi incertae sedis</taxon>
        <taxon>Chytridiomycota</taxon>
        <taxon>Chytridiomycota incertae sedis</taxon>
        <taxon>Chytridiomycetes</taxon>
        <taxon>Synchytriales</taxon>
        <taxon>Synchytriaceae</taxon>
        <taxon>Synchytrium</taxon>
    </lineage>
</organism>
<dbReference type="GeneID" id="42007029"/>
<dbReference type="OrthoDB" id="2144998at2759"/>
<evidence type="ECO:0000313" key="4">
    <source>
        <dbReference type="EMBL" id="TPX30664.1"/>
    </source>
</evidence>
<feature type="region of interest" description="Disordered" evidence="1">
    <location>
        <begin position="372"/>
        <end position="406"/>
    </location>
</feature>
<gene>
    <name evidence="4" type="ORF">SmJEL517_g05806</name>
</gene>
<name>A0A507BXZ0_9FUNG</name>
<dbReference type="RefSeq" id="XP_031022277.1">
    <property type="nucleotide sequence ID" value="XM_031171732.1"/>
</dbReference>
<protein>
    <submittedName>
        <fullName evidence="4">Uncharacterized protein</fullName>
    </submittedName>
</protein>
<feature type="compositionally biased region" description="Polar residues" evidence="1">
    <location>
        <begin position="938"/>
        <end position="957"/>
    </location>
</feature>
<feature type="region of interest" description="Disordered" evidence="1">
    <location>
        <begin position="1005"/>
        <end position="1026"/>
    </location>
</feature>
<feature type="region of interest" description="Disordered" evidence="1">
    <location>
        <begin position="895"/>
        <end position="972"/>
    </location>
</feature>
<dbReference type="InterPro" id="IPR013948">
    <property type="entry name" value="DNA_replication_reg_Sld3_C"/>
</dbReference>
<dbReference type="Pfam" id="PF08639">
    <property type="entry name" value="Sld3_STD"/>
    <property type="match status" value="1"/>
</dbReference>
<reference evidence="4 5" key="1">
    <citation type="journal article" date="2019" name="Sci. Rep.">
        <title>Comparative genomics of chytrid fungi reveal insights into the obligate biotrophic and pathogenic lifestyle of Synchytrium endobioticum.</title>
        <authorList>
            <person name="van de Vossenberg B.T.L.H."/>
            <person name="Warris S."/>
            <person name="Nguyen H.D.T."/>
            <person name="van Gent-Pelzer M.P.E."/>
            <person name="Joly D.L."/>
            <person name="van de Geest H.C."/>
            <person name="Bonants P.J.M."/>
            <person name="Smith D.S."/>
            <person name="Levesque C.A."/>
            <person name="van der Lee T.A.J."/>
        </authorList>
    </citation>
    <scope>NUCLEOTIDE SEQUENCE [LARGE SCALE GENOMIC DNA]</scope>
    <source>
        <strain evidence="4 5">JEL517</strain>
    </source>
</reference>
<evidence type="ECO:0000313" key="5">
    <source>
        <dbReference type="Proteomes" id="UP000319731"/>
    </source>
</evidence>
<accession>A0A507BXZ0</accession>
<feature type="region of interest" description="Disordered" evidence="1">
    <location>
        <begin position="783"/>
        <end position="827"/>
    </location>
</feature>
<feature type="domain" description="DNA replication regulator Sld3 C-terminal" evidence="2">
    <location>
        <begin position="695"/>
        <end position="1032"/>
    </location>
</feature>
<dbReference type="EMBL" id="QEAO01000060">
    <property type="protein sequence ID" value="TPX30664.1"/>
    <property type="molecule type" value="Genomic_DNA"/>
</dbReference>
<sequence>MQLPPPAFGSPSATARGAPNLIFLIDSKQCESEESARTLRFVILKTLLFFYLRVDSRISWGFQIFDQQEGASFAPAKKSDSKRSRDLRPSALAMLDNAIQVAMNRAADTAKDDLPPALLVAPPVENMNMVLRKALVDFGWSFTPQSGFFQSPARPAGRRATSLNAPVRIRNYLFLVSAAPKSVAELRQFVEGDSFIEPQVGATTSFVNVLETSEAAEPYLDTIQTAFLGNGLLDGYLDKRTAINWIDPQFLDTTSLNETVVPYIRHSLCAILRAYGGSLISANHFLNDATLAPFSVAFASYRPKTAHPSIGRTLLKDSTIVRKEILGKLGGRGPTTKNVTLWSGTLTYANDQTYSFQLLSMTVDQAAQARLKARNSSGSLEEEDPFRDGSKPLPGSKPPPVETPFEPNSAMAIKETVRLAGVKRFWLESAAYVVIPQTSSTVDSSNQLSAFLESLLLAQLGVIVEISYGVPTYEPRIAILAGLSPGIGCFHPVKQDFVDTLMKMQPAEKDTIDWDIVDAWYGEGLDTSLMDYFFNSNGSVDEGINAADLVKTSLGVWDMDAKLNPSTVESVVDASTERAEVTPAEVTDEINVVSVPSSYTSIDEALNDLRHHCIMALYEPEKMPLLTLLGVDGLHRAMQYIHENSDESEEPFTLIWNFFASTLLIPIPKFEDKCRVFCKAFANSVKEGCLFLQNEGMIPDKIESEALESWMTQWENLSRTTRRSDEEGVFDRKAVIRDAMNELRMTEAQLQIVLILEMLRLSLYTTVSLPQLSLVAPAPKPLDNRSAVMGSRKRKSAEGQQPTTPSKRRKHSNGKGKEAEVESPSEHLKHAAEEWMDRLCIWGSVAGIEEEVTDSSSGVSGFAAGIIKMMYQSQLPDLVNSLLLKSGAATDMAAASPAAPQPFSPSKQVSRLPSKLWKQPLSAAQTSDKPPGVMSETGYPSSRLSQNGGSLTSSASESKGGGTNSRKKQYDSKLLKLIQQREVKLPKPSKSKAAAAEALKQSWVGKAPSKRLDPKAAEASKANRGKIRKEMEVGARIRNGNRDKNTVVFSPLRASQTTAATTRMPTRMLKTPTGSASRVPLNPFLDAETIMQHVPSPPKAPIFAKAPLQQRAKAVGGMVGGSASGVKRQIMVPPTPDKSGIEITIDHDFVEDTPVKKLRP</sequence>
<comment type="caution">
    <text evidence="4">The sequence shown here is derived from an EMBL/GenBank/DDBJ whole genome shotgun (WGS) entry which is preliminary data.</text>
</comment>
<feature type="compositionally biased region" description="Basic and acidic residues" evidence="1">
    <location>
        <begin position="815"/>
        <end position="827"/>
    </location>
</feature>
<evidence type="ECO:0000259" key="2">
    <source>
        <dbReference type="Pfam" id="PF08639"/>
    </source>
</evidence>
<dbReference type="Proteomes" id="UP000319731">
    <property type="component" value="Unassembled WGS sequence"/>
</dbReference>
<dbReference type="Gene3D" id="1.20.58.2130">
    <property type="match status" value="1"/>
</dbReference>
<feature type="domain" description="Treslin N-terminal" evidence="3">
    <location>
        <begin position="20"/>
        <end position="194"/>
    </location>
</feature>
<dbReference type="InterPro" id="IPR053919">
    <property type="entry name" value="Treslin_N"/>
</dbReference>
<keyword evidence="5" id="KW-1185">Reference proteome</keyword>
<evidence type="ECO:0000259" key="3">
    <source>
        <dbReference type="Pfam" id="PF21854"/>
    </source>
</evidence>
<proteinExistence type="predicted"/>